<gene>
    <name evidence="2" type="ORF">FNJ60_06525</name>
</gene>
<dbReference type="EMBL" id="VKLW01000011">
    <property type="protein sequence ID" value="TYK33964.1"/>
    <property type="molecule type" value="Genomic_DNA"/>
</dbReference>
<comment type="caution">
    <text evidence="2">The sequence shown here is derived from an EMBL/GenBank/DDBJ whole genome shotgun (WGS) entry which is preliminary data.</text>
</comment>
<evidence type="ECO:0000313" key="3">
    <source>
        <dbReference type="Proteomes" id="UP000324383"/>
    </source>
</evidence>
<evidence type="ECO:0000313" key="2">
    <source>
        <dbReference type="EMBL" id="TYK33964.1"/>
    </source>
</evidence>
<dbReference type="Proteomes" id="UP000324383">
    <property type="component" value="Unassembled WGS sequence"/>
</dbReference>
<feature type="region of interest" description="Disordered" evidence="1">
    <location>
        <begin position="41"/>
        <end position="66"/>
    </location>
</feature>
<organism evidence="2 3">
    <name type="scientific">Bacteroides pyogenes</name>
    <dbReference type="NCBI Taxonomy" id="310300"/>
    <lineage>
        <taxon>Bacteria</taxon>
        <taxon>Pseudomonadati</taxon>
        <taxon>Bacteroidota</taxon>
        <taxon>Bacteroidia</taxon>
        <taxon>Bacteroidales</taxon>
        <taxon>Bacteroidaceae</taxon>
        <taxon>Bacteroides</taxon>
    </lineage>
</organism>
<keyword evidence="3" id="KW-1185">Reference proteome</keyword>
<sequence length="99" mass="11409">MLKKHEKQVNSYRQAVRPQSCIAGPSFAGDLQREKQRFRLKKTEPPLAKNRGSVASKKRLFHPPEKGLKCGAANGTLFRLHKELFHRLLHHFIKQRANA</sequence>
<accession>A0A5D3ED05</accession>
<reference evidence="2 3" key="1">
    <citation type="submission" date="2019-07" db="EMBL/GenBank/DDBJ databases">
        <title>Draft Genome Sequences of Bacteroides pyogenes Strains Isolated from the Uterus Holstein Dairy Cows with Metritis.</title>
        <authorList>
            <person name="Cunha F."/>
            <person name="Galvao K.N."/>
            <person name="Jeon S.J."/>
            <person name="Jeong K.C."/>
        </authorList>
    </citation>
    <scope>NUCLEOTIDE SEQUENCE [LARGE SCALE GENOMIC DNA]</scope>
    <source>
        <strain evidence="2 3">KG-31</strain>
    </source>
</reference>
<evidence type="ECO:0000256" key="1">
    <source>
        <dbReference type="SAM" id="MobiDB-lite"/>
    </source>
</evidence>
<name>A0A5D3ED05_9BACE</name>
<dbReference type="AlphaFoldDB" id="A0A5D3ED05"/>
<dbReference type="RefSeq" id="WP_148730402.1">
    <property type="nucleotide sequence ID" value="NZ_VKLW01000011.1"/>
</dbReference>
<proteinExistence type="predicted"/>
<protein>
    <submittedName>
        <fullName evidence="2">Uncharacterized protein</fullName>
    </submittedName>
</protein>